<evidence type="ECO:0000313" key="2">
    <source>
        <dbReference type="Proteomes" id="UP001144313"/>
    </source>
</evidence>
<dbReference type="InterPro" id="IPR025680">
    <property type="entry name" value="DddI"/>
</dbReference>
<dbReference type="EMBL" id="BSDT01000001">
    <property type="protein sequence ID" value="GLI43410.1"/>
    <property type="molecule type" value="Genomic_DNA"/>
</dbReference>
<reference evidence="1" key="1">
    <citation type="submission" date="2022-12" db="EMBL/GenBank/DDBJ databases">
        <title>Reference genome sequencing for broad-spectrum identification of bacterial and archaeal isolates by mass spectrometry.</title>
        <authorList>
            <person name="Sekiguchi Y."/>
            <person name="Tourlousse D.M."/>
        </authorList>
    </citation>
    <scope>NUCLEOTIDE SEQUENCE</scope>
    <source>
        <strain evidence="1">LLR39Z86</strain>
    </source>
</reference>
<comment type="caution">
    <text evidence="1">The sequence shown here is derived from an EMBL/GenBank/DDBJ whole genome shotgun (WGS) entry which is preliminary data.</text>
</comment>
<name>A0A9W6LHL1_9ACTN</name>
<dbReference type="Pfam" id="PF14430">
    <property type="entry name" value="Imm1"/>
    <property type="match status" value="1"/>
</dbReference>
<accession>A0A9W6LHL1</accession>
<dbReference type="RefSeq" id="WP_270113734.1">
    <property type="nucleotide sequence ID" value="NZ_BAAAOL010000017.1"/>
</dbReference>
<protein>
    <submittedName>
        <fullName evidence="1">Uncharacterized protein</fullName>
    </submittedName>
</protein>
<evidence type="ECO:0000313" key="1">
    <source>
        <dbReference type="EMBL" id="GLI43410.1"/>
    </source>
</evidence>
<proteinExistence type="predicted"/>
<gene>
    <name evidence="1" type="ORF">GALLR39Z86_32600</name>
</gene>
<dbReference type="AlphaFoldDB" id="A0A9W6LHL1"/>
<dbReference type="Proteomes" id="UP001144313">
    <property type="component" value="Unassembled WGS sequence"/>
</dbReference>
<organism evidence="1 2">
    <name type="scientific">Glycomyces algeriensis</name>
    <dbReference type="NCBI Taxonomy" id="256037"/>
    <lineage>
        <taxon>Bacteria</taxon>
        <taxon>Bacillati</taxon>
        <taxon>Actinomycetota</taxon>
        <taxon>Actinomycetes</taxon>
        <taxon>Glycomycetales</taxon>
        <taxon>Glycomycetaceae</taxon>
        <taxon>Glycomyces</taxon>
    </lineage>
</organism>
<sequence length="89" mass="9969">MTVEGFPERKMDVVANVREGRAALQYSGVDGIYTSEGKLFLVQSKWKAVNDRPTPPAEAQVPLEMVSVVVEEFYETAGERPTSIDWQHV</sequence>
<keyword evidence="2" id="KW-1185">Reference proteome</keyword>